<dbReference type="InParanoid" id="A0A0C3ETL1"/>
<dbReference type="EMBL" id="KN833041">
    <property type="protein sequence ID" value="KIM75870.1"/>
    <property type="molecule type" value="Genomic_DNA"/>
</dbReference>
<accession>A0A0C3ETL1</accession>
<reference evidence="1 2" key="1">
    <citation type="submission" date="2014-04" db="EMBL/GenBank/DDBJ databases">
        <authorList>
            <consortium name="DOE Joint Genome Institute"/>
            <person name="Kuo A."/>
            <person name="Tarkka M."/>
            <person name="Buscot F."/>
            <person name="Kohler A."/>
            <person name="Nagy L.G."/>
            <person name="Floudas D."/>
            <person name="Copeland A."/>
            <person name="Barry K.W."/>
            <person name="Cichocki N."/>
            <person name="Veneault-Fourrey C."/>
            <person name="LaButti K."/>
            <person name="Lindquist E.A."/>
            <person name="Lipzen A."/>
            <person name="Lundell T."/>
            <person name="Morin E."/>
            <person name="Murat C."/>
            <person name="Sun H."/>
            <person name="Tunlid A."/>
            <person name="Henrissat B."/>
            <person name="Grigoriev I.V."/>
            <person name="Hibbett D.S."/>
            <person name="Martin F."/>
            <person name="Nordberg H.P."/>
            <person name="Cantor M.N."/>
            <person name="Hua S.X."/>
        </authorList>
    </citation>
    <scope>NUCLEOTIDE SEQUENCE [LARGE SCALE GENOMIC DNA]</scope>
    <source>
        <strain evidence="1 2">F 1598</strain>
    </source>
</reference>
<evidence type="ECO:0000313" key="2">
    <source>
        <dbReference type="Proteomes" id="UP000054166"/>
    </source>
</evidence>
<proteinExistence type="predicted"/>
<dbReference type="HOGENOM" id="CLU_003703_9_0_1"/>
<organism evidence="1 2">
    <name type="scientific">Piloderma croceum (strain F 1598)</name>
    <dbReference type="NCBI Taxonomy" id="765440"/>
    <lineage>
        <taxon>Eukaryota</taxon>
        <taxon>Fungi</taxon>
        <taxon>Dikarya</taxon>
        <taxon>Basidiomycota</taxon>
        <taxon>Agaricomycotina</taxon>
        <taxon>Agaricomycetes</taxon>
        <taxon>Agaricomycetidae</taxon>
        <taxon>Atheliales</taxon>
        <taxon>Atheliaceae</taxon>
        <taxon>Piloderma</taxon>
    </lineage>
</organism>
<gene>
    <name evidence="1" type="ORF">PILCRDRAFT_78383</name>
</gene>
<protein>
    <submittedName>
        <fullName evidence="1">Uncharacterized protein</fullName>
    </submittedName>
</protein>
<keyword evidence="2" id="KW-1185">Reference proteome</keyword>
<dbReference type="AlphaFoldDB" id="A0A0C3ETL1"/>
<dbReference type="Proteomes" id="UP000054166">
    <property type="component" value="Unassembled WGS sequence"/>
</dbReference>
<sequence length="66" mass="7942">MKVSGDLTNEGWFNQRSDTLAWFWWIGQGDNSDGPQMQEFYRVSWLRAKAWFSRWSKELCIIGYEM</sequence>
<name>A0A0C3ETL1_PILCF</name>
<reference evidence="2" key="2">
    <citation type="submission" date="2015-01" db="EMBL/GenBank/DDBJ databases">
        <title>Evolutionary Origins and Diversification of the Mycorrhizal Mutualists.</title>
        <authorList>
            <consortium name="DOE Joint Genome Institute"/>
            <consortium name="Mycorrhizal Genomics Consortium"/>
            <person name="Kohler A."/>
            <person name="Kuo A."/>
            <person name="Nagy L.G."/>
            <person name="Floudas D."/>
            <person name="Copeland A."/>
            <person name="Barry K.W."/>
            <person name="Cichocki N."/>
            <person name="Veneault-Fourrey C."/>
            <person name="LaButti K."/>
            <person name="Lindquist E.A."/>
            <person name="Lipzen A."/>
            <person name="Lundell T."/>
            <person name="Morin E."/>
            <person name="Murat C."/>
            <person name="Riley R."/>
            <person name="Ohm R."/>
            <person name="Sun H."/>
            <person name="Tunlid A."/>
            <person name="Henrissat B."/>
            <person name="Grigoriev I.V."/>
            <person name="Hibbett D.S."/>
            <person name="Martin F."/>
        </authorList>
    </citation>
    <scope>NUCLEOTIDE SEQUENCE [LARGE SCALE GENOMIC DNA]</scope>
    <source>
        <strain evidence="2">F 1598</strain>
    </source>
</reference>
<dbReference type="OrthoDB" id="3232711at2759"/>
<evidence type="ECO:0000313" key="1">
    <source>
        <dbReference type="EMBL" id="KIM75870.1"/>
    </source>
</evidence>